<dbReference type="InterPro" id="IPR050395">
    <property type="entry name" value="4Fe4S_Ferredoxin_RnfB"/>
</dbReference>
<evidence type="ECO:0000313" key="7">
    <source>
        <dbReference type="EMBL" id="HIU33393.1"/>
    </source>
</evidence>
<dbReference type="InterPro" id="IPR004108">
    <property type="entry name" value="Fe_hydrogenase_lsu_C"/>
</dbReference>
<accession>A0A9D1IAI1</accession>
<evidence type="ECO:0000256" key="4">
    <source>
        <dbReference type="ARBA" id="ARBA00023014"/>
    </source>
</evidence>
<dbReference type="InterPro" id="IPR009016">
    <property type="entry name" value="Fe_hydrogenase"/>
</dbReference>
<feature type="domain" description="4Fe-4S ferredoxin-type" evidence="5">
    <location>
        <begin position="36"/>
        <end position="64"/>
    </location>
</feature>
<dbReference type="GO" id="GO:0051539">
    <property type="term" value="F:4 iron, 4 sulfur cluster binding"/>
    <property type="evidence" value="ECO:0007669"/>
    <property type="project" value="UniProtKB-KW"/>
</dbReference>
<dbReference type="Gene3D" id="1.10.15.40">
    <property type="entry name" value="Electron transport complex subunit B, putative Fe-S cluster"/>
    <property type="match status" value="1"/>
</dbReference>
<dbReference type="InterPro" id="IPR017900">
    <property type="entry name" value="4Fe4S_Fe_S_CS"/>
</dbReference>
<keyword evidence="2" id="KW-0479">Metal-binding</keyword>
<evidence type="ECO:0000256" key="2">
    <source>
        <dbReference type="ARBA" id="ARBA00022723"/>
    </source>
</evidence>
<feature type="domain" description="4Fe-4S" evidence="6">
    <location>
        <begin position="370"/>
        <end position="429"/>
    </location>
</feature>
<evidence type="ECO:0000256" key="3">
    <source>
        <dbReference type="ARBA" id="ARBA00023004"/>
    </source>
</evidence>
<dbReference type="PANTHER" id="PTHR43560">
    <property type="entry name" value="ION-TRANSLOCATING OXIDOREDUCTASE COMPLEX SUBUNIT B"/>
    <property type="match status" value="1"/>
</dbReference>
<dbReference type="InterPro" id="IPR017896">
    <property type="entry name" value="4Fe4S_Fe-S-bd"/>
</dbReference>
<dbReference type="Gene3D" id="3.40.950.10">
    <property type="entry name" value="Fe-only Hydrogenase (Larger Subunit), Chain L, domain 3"/>
    <property type="match status" value="1"/>
</dbReference>
<dbReference type="AlphaFoldDB" id="A0A9D1IAI1"/>
<evidence type="ECO:0000259" key="6">
    <source>
        <dbReference type="PROSITE" id="PS51656"/>
    </source>
</evidence>
<keyword evidence="3" id="KW-0408">Iron</keyword>
<feature type="domain" description="4Fe-4S ferredoxin-type" evidence="5">
    <location>
        <begin position="6"/>
        <end position="35"/>
    </location>
</feature>
<protein>
    <submittedName>
        <fullName evidence="7">4Fe-4S binding protein</fullName>
    </submittedName>
</protein>
<evidence type="ECO:0000313" key="8">
    <source>
        <dbReference type="Proteomes" id="UP000824072"/>
    </source>
</evidence>
<comment type="caution">
    <text evidence="7">The sequence shown here is derived from an EMBL/GenBank/DDBJ whole genome shotgun (WGS) entry which is preliminary data.</text>
</comment>
<dbReference type="Gene3D" id="3.30.70.20">
    <property type="match status" value="1"/>
</dbReference>
<dbReference type="Proteomes" id="UP000824072">
    <property type="component" value="Unassembled WGS sequence"/>
</dbReference>
<dbReference type="Pfam" id="PF04060">
    <property type="entry name" value="FeS"/>
    <property type="match status" value="1"/>
</dbReference>
<name>A0A9D1IAI1_9FIRM</name>
<proteinExistence type="predicted"/>
<dbReference type="EMBL" id="DVMU01000056">
    <property type="protein sequence ID" value="HIU33393.1"/>
    <property type="molecule type" value="Genomic_DNA"/>
</dbReference>
<dbReference type="SUPFAM" id="SSF53920">
    <property type="entry name" value="Fe-only hydrogenase"/>
    <property type="match status" value="1"/>
</dbReference>
<dbReference type="SUPFAM" id="SSF54862">
    <property type="entry name" value="4Fe-4S ferredoxins"/>
    <property type="match status" value="1"/>
</dbReference>
<dbReference type="Pfam" id="PF13237">
    <property type="entry name" value="Fer4_10"/>
    <property type="match status" value="1"/>
</dbReference>
<dbReference type="PROSITE" id="PS00198">
    <property type="entry name" value="4FE4S_FER_1"/>
    <property type="match status" value="2"/>
</dbReference>
<reference evidence="7" key="2">
    <citation type="journal article" date="2021" name="PeerJ">
        <title>Extensive microbial diversity within the chicken gut microbiome revealed by metagenomics and culture.</title>
        <authorList>
            <person name="Gilroy R."/>
            <person name="Ravi A."/>
            <person name="Getino M."/>
            <person name="Pursley I."/>
            <person name="Horton D.L."/>
            <person name="Alikhan N.F."/>
            <person name="Baker D."/>
            <person name="Gharbi K."/>
            <person name="Hall N."/>
            <person name="Watson M."/>
            <person name="Adriaenssens E.M."/>
            <person name="Foster-Nyarko E."/>
            <person name="Jarju S."/>
            <person name="Secka A."/>
            <person name="Antonio M."/>
            <person name="Oren A."/>
            <person name="Chaudhuri R.R."/>
            <person name="La Ragione R."/>
            <person name="Hildebrand F."/>
            <person name="Pallen M.J."/>
        </authorList>
    </citation>
    <scope>NUCLEOTIDE SEQUENCE</scope>
    <source>
        <strain evidence="7">ChiHcec3-11533</strain>
    </source>
</reference>
<organism evidence="7 8">
    <name type="scientific">Candidatus Pullichristensenella excrementigallinarum</name>
    <dbReference type="NCBI Taxonomy" id="2840907"/>
    <lineage>
        <taxon>Bacteria</taxon>
        <taxon>Bacillati</taxon>
        <taxon>Bacillota</taxon>
        <taxon>Clostridia</taxon>
        <taxon>Candidatus Pullichristensenella</taxon>
    </lineage>
</organism>
<keyword evidence="1" id="KW-0004">4Fe-4S</keyword>
<dbReference type="PROSITE" id="PS51379">
    <property type="entry name" value="4FE4S_FER_2"/>
    <property type="match status" value="2"/>
</dbReference>
<evidence type="ECO:0000259" key="5">
    <source>
        <dbReference type="PROSITE" id="PS51379"/>
    </source>
</evidence>
<dbReference type="InterPro" id="IPR007202">
    <property type="entry name" value="4Fe-4S_dom"/>
</dbReference>
<gene>
    <name evidence="7" type="ORF">IAB02_02395</name>
</gene>
<sequence>MNKCFHSVTLDVSKCVGCTNCLKRCPTEAIRIREKRAYIIDSRCIDCGECIRVCEHHAKVATTNPLATINRYPYKIALPAPAIYGQFKDLNSVAFIPEALRMMGFDQVCEVAHGADLVSCAIMERMKQPDCPRPLISSSCPAVVRLIQTRFPELIDNIVDIKSPMEVAAIEARRKFCEEHHVAPEDVGCFFLTPCAAKMTAIRNPLGHEKSAVSGAISFLEIYGLLSGLLRKHAVNPDLAHFQATGFGVNWARTGGEALAIGVNEALAVDGIDNVIRVLEEIENNRLPEVRYFEGLACLGGCVGGPLTFENMFIARNRIRLLQQMLPKTRPEKRVRNEDLDLLRPELYFEQPLTSMENSRLDEDFKTAMDKLARIEKIQKQLPGLDCGSCGSPSCQALAEDIVQGFATELNCIHLLKERLSTMAAQMVEMAEATRE</sequence>
<evidence type="ECO:0000256" key="1">
    <source>
        <dbReference type="ARBA" id="ARBA00022485"/>
    </source>
</evidence>
<dbReference type="PANTHER" id="PTHR43560:SF1">
    <property type="entry name" value="ION-TRANSLOCATING OXIDOREDUCTASE COMPLEX SUBUNIT B"/>
    <property type="match status" value="1"/>
</dbReference>
<dbReference type="Pfam" id="PF02906">
    <property type="entry name" value="Fe_hyd_lg_C"/>
    <property type="match status" value="1"/>
</dbReference>
<dbReference type="PROSITE" id="PS51656">
    <property type="entry name" value="4FE4S"/>
    <property type="match status" value="1"/>
</dbReference>
<keyword evidence="4" id="KW-0411">Iron-sulfur</keyword>
<dbReference type="GO" id="GO:0046872">
    <property type="term" value="F:metal ion binding"/>
    <property type="evidence" value="ECO:0007669"/>
    <property type="project" value="UniProtKB-KW"/>
</dbReference>
<reference evidence="7" key="1">
    <citation type="submission" date="2020-10" db="EMBL/GenBank/DDBJ databases">
        <authorList>
            <person name="Gilroy R."/>
        </authorList>
    </citation>
    <scope>NUCLEOTIDE SEQUENCE</scope>
    <source>
        <strain evidence="7">ChiHcec3-11533</strain>
    </source>
</reference>